<feature type="domain" description="DUF402" evidence="2">
    <location>
        <begin position="38"/>
        <end position="105"/>
    </location>
</feature>
<organism evidence="3 4">
    <name type="scientific">Catenulispora pinistramenti</name>
    <dbReference type="NCBI Taxonomy" id="2705254"/>
    <lineage>
        <taxon>Bacteria</taxon>
        <taxon>Bacillati</taxon>
        <taxon>Actinomycetota</taxon>
        <taxon>Actinomycetes</taxon>
        <taxon>Catenulisporales</taxon>
        <taxon>Catenulisporaceae</taxon>
        <taxon>Catenulispora</taxon>
    </lineage>
</organism>
<evidence type="ECO:0000313" key="4">
    <source>
        <dbReference type="Proteomes" id="UP000730482"/>
    </source>
</evidence>
<dbReference type="Proteomes" id="UP000730482">
    <property type="component" value="Unassembled WGS sequence"/>
</dbReference>
<name>A0ABS5L5T7_9ACTN</name>
<accession>A0ABS5L5T7</accession>
<dbReference type="PANTHER" id="PTHR39159">
    <property type="match status" value="1"/>
</dbReference>
<keyword evidence="4" id="KW-1185">Reference proteome</keyword>
<dbReference type="PANTHER" id="PTHR39159:SF1">
    <property type="entry name" value="UPF0374 PROTEIN YGAC"/>
    <property type="match status" value="1"/>
</dbReference>
<comment type="caution">
    <text evidence="3">The sequence shown here is derived from an EMBL/GenBank/DDBJ whole genome shotgun (WGS) entry which is preliminary data.</text>
</comment>
<sequence>MNIPLKPGSKVTVRLLKAPRPDVEYPAVVRSDDGEHLAVVAPWFGDEPRDMVLAGEVFARFEPGDVWTEHYWRGRWYSIKEVRTAAGELKGWYCDVARPATVYPDAPDAPD</sequence>
<gene>
    <name evidence="3" type="ORF">KGQ19_42685</name>
</gene>
<dbReference type="SUPFAM" id="SSF159234">
    <property type="entry name" value="FomD-like"/>
    <property type="match status" value="1"/>
</dbReference>
<evidence type="ECO:0000259" key="2">
    <source>
        <dbReference type="Pfam" id="PF04167"/>
    </source>
</evidence>
<proteinExistence type="predicted"/>
<evidence type="ECO:0000256" key="1">
    <source>
        <dbReference type="ARBA" id="ARBA00022801"/>
    </source>
</evidence>
<evidence type="ECO:0000313" key="3">
    <source>
        <dbReference type="EMBL" id="MBS2553579.1"/>
    </source>
</evidence>
<dbReference type="EMBL" id="JAAFYZ010000266">
    <property type="protein sequence ID" value="MBS2553579.1"/>
    <property type="molecule type" value="Genomic_DNA"/>
</dbReference>
<keyword evidence="1" id="KW-0378">Hydrolase</keyword>
<dbReference type="InterPro" id="IPR035930">
    <property type="entry name" value="FomD-like_sf"/>
</dbReference>
<feature type="non-terminal residue" evidence="3">
    <location>
        <position position="111"/>
    </location>
</feature>
<protein>
    <submittedName>
        <fullName evidence="3">DUF402 domain-containing protein</fullName>
    </submittedName>
</protein>
<dbReference type="Gene3D" id="2.40.380.10">
    <property type="entry name" value="FomD-like"/>
    <property type="match status" value="1"/>
</dbReference>
<dbReference type="RefSeq" id="WP_212020279.1">
    <property type="nucleotide sequence ID" value="NZ_JAAFYZ010000266.1"/>
</dbReference>
<reference evidence="3 4" key="1">
    <citation type="submission" date="2020-02" db="EMBL/GenBank/DDBJ databases">
        <title>Acidophilic actinobacteria isolated from forest soil.</title>
        <authorList>
            <person name="Golinska P."/>
        </authorList>
    </citation>
    <scope>NUCLEOTIDE SEQUENCE [LARGE SCALE GENOMIC DNA]</scope>
    <source>
        <strain evidence="3 4">NL8</strain>
    </source>
</reference>
<dbReference type="Pfam" id="PF04167">
    <property type="entry name" value="DUF402"/>
    <property type="match status" value="1"/>
</dbReference>
<dbReference type="InterPro" id="IPR007295">
    <property type="entry name" value="DUF402"/>
</dbReference>
<dbReference type="InterPro" id="IPR050212">
    <property type="entry name" value="Ntdp-like"/>
</dbReference>